<evidence type="ECO:0000256" key="9">
    <source>
        <dbReference type="ARBA" id="ARBA00023284"/>
    </source>
</evidence>
<evidence type="ECO:0000256" key="4">
    <source>
        <dbReference type="ARBA" id="ARBA00022630"/>
    </source>
</evidence>
<evidence type="ECO:0000256" key="2">
    <source>
        <dbReference type="ARBA" id="ARBA00007532"/>
    </source>
</evidence>
<evidence type="ECO:0000256" key="3">
    <source>
        <dbReference type="ARBA" id="ARBA00012608"/>
    </source>
</evidence>
<evidence type="ECO:0000256" key="7">
    <source>
        <dbReference type="ARBA" id="ARBA00023027"/>
    </source>
</evidence>
<gene>
    <name evidence="13" type="ORF">MNBD_ALPHA01-2145</name>
</gene>
<dbReference type="InterPro" id="IPR016156">
    <property type="entry name" value="FAD/NAD-linked_Rdtase_dimer_sf"/>
</dbReference>
<accession>A0A3B0SUL3</accession>
<dbReference type="GO" id="GO:0006103">
    <property type="term" value="P:2-oxoglutarate metabolic process"/>
    <property type="evidence" value="ECO:0007669"/>
    <property type="project" value="TreeGrafter"/>
</dbReference>
<reference evidence="13" key="1">
    <citation type="submission" date="2018-06" db="EMBL/GenBank/DDBJ databases">
        <authorList>
            <person name="Zhirakovskaya E."/>
        </authorList>
    </citation>
    <scope>NUCLEOTIDE SEQUENCE</scope>
</reference>
<protein>
    <recommendedName>
        <fullName evidence="3">dihydrolipoyl dehydrogenase</fullName>
        <ecNumber evidence="3">1.8.1.4</ecNumber>
    </recommendedName>
</protein>
<comment type="similarity">
    <text evidence="2">Belongs to the class-I pyridine nucleotide-disulfide oxidoreductase family.</text>
</comment>
<dbReference type="InterPro" id="IPR023753">
    <property type="entry name" value="FAD/NAD-binding_dom"/>
</dbReference>
<keyword evidence="5" id="KW-0274">FAD</keyword>
<dbReference type="PROSITE" id="PS00076">
    <property type="entry name" value="PYRIDINE_REDOX_1"/>
    <property type="match status" value="1"/>
</dbReference>
<dbReference type="GO" id="GO:0004148">
    <property type="term" value="F:dihydrolipoyl dehydrogenase (NADH) activity"/>
    <property type="evidence" value="ECO:0007669"/>
    <property type="project" value="UniProtKB-EC"/>
</dbReference>
<dbReference type="PRINTS" id="PR00368">
    <property type="entry name" value="FADPNR"/>
</dbReference>
<keyword evidence="9" id="KW-0676">Redox-active center</keyword>
<dbReference type="PIRSF" id="PIRSF000350">
    <property type="entry name" value="Mercury_reductase_MerA"/>
    <property type="match status" value="1"/>
</dbReference>
<dbReference type="Pfam" id="PF07992">
    <property type="entry name" value="Pyr_redox_2"/>
    <property type="match status" value="1"/>
</dbReference>
<dbReference type="EMBL" id="UOEJ01000183">
    <property type="protein sequence ID" value="VAW04099.1"/>
    <property type="molecule type" value="Genomic_DNA"/>
</dbReference>
<dbReference type="PRINTS" id="PR00411">
    <property type="entry name" value="PNDRDTASEI"/>
</dbReference>
<dbReference type="InterPro" id="IPR036188">
    <property type="entry name" value="FAD/NAD-bd_sf"/>
</dbReference>
<dbReference type="AlphaFoldDB" id="A0A3B0SUL3"/>
<dbReference type="Gene3D" id="3.30.390.30">
    <property type="match status" value="1"/>
</dbReference>
<dbReference type="SUPFAM" id="SSF55424">
    <property type="entry name" value="FAD/NAD-linked reductases, dimerisation (C-terminal) domain"/>
    <property type="match status" value="1"/>
</dbReference>
<proteinExistence type="inferred from homology"/>
<dbReference type="PANTHER" id="PTHR22912:SF160">
    <property type="entry name" value="DIHYDROLIPOYL DEHYDROGENASE"/>
    <property type="match status" value="1"/>
</dbReference>
<dbReference type="EC" id="1.8.1.4" evidence="3"/>
<comment type="cofactor">
    <cofactor evidence="1">
        <name>FAD</name>
        <dbReference type="ChEBI" id="CHEBI:57692"/>
    </cofactor>
</comment>
<sequence length="462" mass="48946">MDMKCKLLVIGAGPGGYVAAIRAGQLGLDTIIVEGDRAGGTCLIRGCIPSKALIHAADKYQQMARHTGKGHLGIRLAAKPELDFAATINWKDGIVDRLNGGVEGLLKKAGVKQVKGWAKFKNAKTCDVETGDGTVTITAEHVILANGSKAAELPFLPFGGDVISSTEALCLTEVPENLVVVGAGYIGLELGIAYGKLGAKVTFIEAEERILATYDNELTAPVRKWLKNHNIKTHLKARASGFKDNILSYTDRDGAEQTIAADKLLVTVGRKANTEGWGLENMAVDMDGGFIKIDKYCRTSMKNVWAIGDITGEPMLAHRASAQGETVAEIIAGKKREFTPNAIAAVCFTDPEIIAVGISAEQAKADGIETIVGKFPLMANGRALTMEAGEGFVRVTARADNHVIIGIHGVGPHISELSGEFALALEMGARLEDIADTIHVHPTIAESFAESALATLGHAIHI</sequence>
<dbReference type="GO" id="GO:0050660">
    <property type="term" value="F:flavin adenine dinucleotide binding"/>
    <property type="evidence" value="ECO:0007669"/>
    <property type="project" value="InterPro"/>
</dbReference>
<evidence type="ECO:0000259" key="11">
    <source>
        <dbReference type="Pfam" id="PF02852"/>
    </source>
</evidence>
<dbReference type="InterPro" id="IPR004099">
    <property type="entry name" value="Pyr_nucl-diS_OxRdtase_dimer"/>
</dbReference>
<dbReference type="Pfam" id="PF02852">
    <property type="entry name" value="Pyr_redox_dim"/>
    <property type="match status" value="1"/>
</dbReference>
<evidence type="ECO:0000256" key="1">
    <source>
        <dbReference type="ARBA" id="ARBA00001974"/>
    </source>
</evidence>
<dbReference type="InterPro" id="IPR001100">
    <property type="entry name" value="Pyr_nuc-diS_OxRdtase"/>
</dbReference>
<feature type="domain" description="FAD/NAD(P)-binding" evidence="12">
    <location>
        <begin position="6"/>
        <end position="324"/>
    </location>
</feature>
<evidence type="ECO:0000259" key="12">
    <source>
        <dbReference type="Pfam" id="PF07992"/>
    </source>
</evidence>
<keyword evidence="7" id="KW-0520">NAD</keyword>
<dbReference type="NCBIfam" id="TIGR01350">
    <property type="entry name" value="lipoamide_DH"/>
    <property type="match status" value="1"/>
</dbReference>
<organism evidence="13">
    <name type="scientific">hydrothermal vent metagenome</name>
    <dbReference type="NCBI Taxonomy" id="652676"/>
    <lineage>
        <taxon>unclassified sequences</taxon>
        <taxon>metagenomes</taxon>
        <taxon>ecological metagenomes</taxon>
    </lineage>
</organism>
<evidence type="ECO:0000256" key="8">
    <source>
        <dbReference type="ARBA" id="ARBA00023157"/>
    </source>
</evidence>
<dbReference type="InterPro" id="IPR012999">
    <property type="entry name" value="Pyr_OxRdtase_I_AS"/>
</dbReference>
<evidence type="ECO:0000256" key="5">
    <source>
        <dbReference type="ARBA" id="ARBA00022827"/>
    </source>
</evidence>
<feature type="domain" description="Pyridine nucleotide-disulphide oxidoreductase dimerisation" evidence="11">
    <location>
        <begin position="343"/>
        <end position="451"/>
    </location>
</feature>
<keyword evidence="8" id="KW-1015">Disulfide bond</keyword>
<dbReference type="Gene3D" id="3.50.50.60">
    <property type="entry name" value="FAD/NAD(P)-binding domain"/>
    <property type="match status" value="2"/>
</dbReference>
<keyword evidence="4" id="KW-0285">Flavoprotein</keyword>
<dbReference type="FunFam" id="3.30.390.30:FF:000001">
    <property type="entry name" value="Dihydrolipoyl dehydrogenase"/>
    <property type="match status" value="1"/>
</dbReference>
<evidence type="ECO:0000313" key="13">
    <source>
        <dbReference type="EMBL" id="VAW04099.1"/>
    </source>
</evidence>
<dbReference type="PANTHER" id="PTHR22912">
    <property type="entry name" value="DISULFIDE OXIDOREDUCTASE"/>
    <property type="match status" value="1"/>
</dbReference>
<comment type="catalytic activity">
    <reaction evidence="10">
        <text>N(6)-[(R)-dihydrolipoyl]-L-lysyl-[protein] + NAD(+) = N(6)-[(R)-lipoyl]-L-lysyl-[protein] + NADH + H(+)</text>
        <dbReference type="Rhea" id="RHEA:15045"/>
        <dbReference type="Rhea" id="RHEA-COMP:10474"/>
        <dbReference type="Rhea" id="RHEA-COMP:10475"/>
        <dbReference type="ChEBI" id="CHEBI:15378"/>
        <dbReference type="ChEBI" id="CHEBI:57540"/>
        <dbReference type="ChEBI" id="CHEBI:57945"/>
        <dbReference type="ChEBI" id="CHEBI:83099"/>
        <dbReference type="ChEBI" id="CHEBI:83100"/>
        <dbReference type="EC" id="1.8.1.4"/>
    </reaction>
</comment>
<dbReference type="InterPro" id="IPR050151">
    <property type="entry name" value="Class-I_Pyr_Nuc-Dis_Oxidored"/>
</dbReference>
<evidence type="ECO:0000256" key="10">
    <source>
        <dbReference type="ARBA" id="ARBA00049187"/>
    </source>
</evidence>
<dbReference type="SUPFAM" id="SSF51905">
    <property type="entry name" value="FAD/NAD(P)-binding domain"/>
    <property type="match status" value="1"/>
</dbReference>
<keyword evidence="6 13" id="KW-0560">Oxidoreductase</keyword>
<evidence type="ECO:0000256" key="6">
    <source>
        <dbReference type="ARBA" id="ARBA00023002"/>
    </source>
</evidence>
<dbReference type="InterPro" id="IPR006258">
    <property type="entry name" value="Lipoamide_DH"/>
</dbReference>
<name>A0A3B0SUL3_9ZZZZ</name>